<feature type="region of interest" description="Disordered" evidence="1">
    <location>
        <begin position="15"/>
        <end position="38"/>
    </location>
</feature>
<evidence type="ECO:0000256" key="2">
    <source>
        <dbReference type="SAM" id="Phobius"/>
    </source>
</evidence>
<keyword evidence="4" id="KW-1185">Reference proteome</keyword>
<dbReference type="Proteomes" id="UP001341281">
    <property type="component" value="Chromosome 10"/>
</dbReference>
<dbReference type="EMBL" id="CP144754">
    <property type="protein sequence ID" value="WVZ97127.1"/>
    <property type="molecule type" value="Genomic_DNA"/>
</dbReference>
<gene>
    <name evidence="3" type="ORF">U9M48_042683</name>
</gene>
<protein>
    <submittedName>
        <fullName evidence="3">Uncharacterized protein</fullName>
    </submittedName>
</protein>
<sequence>MVLLNKCGRKAEAAQRSTRRWLTRGRGAATEKAQDTGSGLLRGGTAIRWRHRRGGVPSLGLASISLASIPFGGLFSPL</sequence>
<feature type="transmembrane region" description="Helical" evidence="2">
    <location>
        <begin position="56"/>
        <end position="75"/>
    </location>
</feature>
<dbReference type="AlphaFoldDB" id="A0AAQ3UVU0"/>
<evidence type="ECO:0000313" key="3">
    <source>
        <dbReference type="EMBL" id="WVZ97127.1"/>
    </source>
</evidence>
<proteinExistence type="predicted"/>
<keyword evidence="2" id="KW-0812">Transmembrane</keyword>
<reference evidence="3 4" key="1">
    <citation type="submission" date="2024-02" db="EMBL/GenBank/DDBJ databases">
        <title>High-quality chromosome-scale genome assembly of Pensacola bahiagrass (Paspalum notatum Flugge var. saurae).</title>
        <authorList>
            <person name="Vega J.M."/>
            <person name="Podio M."/>
            <person name="Orjuela J."/>
            <person name="Siena L.A."/>
            <person name="Pessino S.C."/>
            <person name="Combes M.C."/>
            <person name="Mariac C."/>
            <person name="Albertini E."/>
            <person name="Pupilli F."/>
            <person name="Ortiz J.P.A."/>
            <person name="Leblanc O."/>
        </authorList>
    </citation>
    <scope>NUCLEOTIDE SEQUENCE [LARGE SCALE GENOMIC DNA]</scope>
    <source>
        <strain evidence="3">R1</strain>
        <tissue evidence="3">Leaf</tissue>
    </source>
</reference>
<evidence type="ECO:0000256" key="1">
    <source>
        <dbReference type="SAM" id="MobiDB-lite"/>
    </source>
</evidence>
<name>A0AAQ3UVU0_PASNO</name>
<keyword evidence="2" id="KW-1133">Transmembrane helix</keyword>
<evidence type="ECO:0000313" key="4">
    <source>
        <dbReference type="Proteomes" id="UP001341281"/>
    </source>
</evidence>
<accession>A0AAQ3UVU0</accession>
<organism evidence="3 4">
    <name type="scientific">Paspalum notatum var. saurae</name>
    <dbReference type="NCBI Taxonomy" id="547442"/>
    <lineage>
        <taxon>Eukaryota</taxon>
        <taxon>Viridiplantae</taxon>
        <taxon>Streptophyta</taxon>
        <taxon>Embryophyta</taxon>
        <taxon>Tracheophyta</taxon>
        <taxon>Spermatophyta</taxon>
        <taxon>Magnoliopsida</taxon>
        <taxon>Liliopsida</taxon>
        <taxon>Poales</taxon>
        <taxon>Poaceae</taxon>
        <taxon>PACMAD clade</taxon>
        <taxon>Panicoideae</taxon>
        <taxon>Andropogonodae</taxon>
        <taxon>Paspaleae</taxon>
        <taxon>Paspalinae</taxon>
        <taxon>Paspalum</taxon>
    </lineage>
</organism>
<keyword evidence="2" id="KW-0472">Membrane</keyword>